<evidence type="ECO:0000256" key="1">
    <source>
        <dbReference type="ARBA" id="ARBA00001275"/>
    </source>
</evidence>
<evidence type="ECO:0000256" key="2">
    <source>
        <dbReference type="ARBA" id="ARBA00006047"/>
    </source>
</evidence>
<dbReference type="PIRSF" id="PIRSF000460">
    <property type="entry name" value="Pprylas_GlgP"/>
    <property type="match status" value="1"/>
</dbReference>
<comment type="similarity">
    <text evidence="2">Belongs to the glycogen phosphorylase family.</text>
</comment>
<evidence type="ECO:0000313" key="6">
    <source>
        <dbReference type="EMBL" id="QDU64781.1"/>
    </source>
</evidence>
<sequence>MIQIRKFSILPRVPERIKALERIASNLWWAWNPEAISLFRRLDENLFSATNHNAIKMLGLVDQDRLDQLVDDSGFLSHLDNVTQALDDYMSASTWFKEEHGDRTDMKVAYFSAEFGLHESLPIYSGGLGVLAGDHLKAASDLGIPLVGVGLLYQQGYFRQYLNADGWQQEHYPQNDFYTMVCEIERDGSGEEVKVSIEYPGRTVVARVWKVQVGRVPLYLLDANIPENSPEDRQITAQLYGGDQDMRVRQELLLGVGGLRAVRALGIEPSVCHMNEGHSAFLSIEKIATAMEKHKIDFDTASKTVASGCVFTTHTPVEAGNDMFPPYLVDTYMAPFYKRLGIDREKFMGLGRQHPEDKGEPFCMTVLALRLANHANGVSKLHGQVSRRMWKKIWPDVPEGDVPISSITNGIHVKSVLSAEMSQLYDRYLGVDWGDRPGDHSIWQRVEQIPDAELWRIHERRKERLVAFARRRMKRQLGVRNAPASEIQMADSILDPDALTIGFARRFATYKRGTLIFRDLDRLAKIVNDPNRPVQFIFAGKAHPRDNGGKELIAHIVHVSRRDEFRRRIVFLEDYDLNVARYLVQGVDVWLNNPRRPLEASGTSGMKGPTNGNLNMSVLDGWWVEGFAHDNGWAIGGGEEYSDLNYQDEVESRAMYELLEKEVAPLYYGRQADGLPRGWIHYMKRSMMTVCPTFNTNRMVQEYTERFYIDAHDGFVDLTKGDLSTGREYAQWLRRVEQEWKNVAVEDVTTLGDDHVKVGGDLRVMARIKLGSLQPSDVNVELYHGDLDAAGQISSPNTVAMSGNGSGDGGVFSFEGSIPCQASGQHGYAVRVLPQNPHLDRLEPGLIRWG</sequence>
<dbReference type="SUPFAM" id="SSF53756">
    <property type="entry name" value="UDP-Glycosyltransferase/glycogen phosphorylase"/>
    <property type="match status" value="1"/>
</dbReference>
<evidence type="ECO:0000256" key="3">
    <source>
        <dbReference type="ARBA" id="ARBA00022533"/>
    </source>
</evidence>
<dbReference type="Proteomes" id="UP000317093">
    <property type="component" value="Chromosome"/>
</dbReference>
<dbReference type="InterPro" id="IPR024517">
    <property type="entry name" value="Glycogen_phosphorylase_DUF3417"/>
</dbReference>
<dbReference type="EC" id="2.4.1.1" evidence="6"/>
<evidence type="ECO:0000256" key="4">
    <source>
        <dbReference type="PIRSR" id="PIRSR000460-1"/>
    </source>
</evidence>
<dbReference type="PANTHER" id="PTHR42655:SF1">
    <property type="entry name" value="GLYCOGEN PHOSPHORYLASE"/>
    <property type="match status" value="1"/>
</dbReference>
<dbReference type="EMBL" id="CP036279">
    <property type="protein sequence ID" value="QDU64781.1"/>
    <property type="molecule type" value="Genomic_DNA"/>
</dbReference>
<dbReference type="Gene3D" id="3.40.50.2000">
    <property type="entry name" value="Glycogen Phosphorylase B"/>
    <property type="match status" value="2"/>
</dbReference>
<dbReference type="KEGG" id="knv:Pan216_56730"/>
<keyword evidence="4" id="KW-0663">Pyridoxal phosphate</keyword>
<reference evidence="6 7" key="1">
    <citation type="submission" date="2019-02" db="EMBL/GenBank/DDBJ databases">
        <title>Deep-cultivation of Planctomycetes and their phenomic and genomic characterization uncovers novel biology.</title>
        <authorList>
            <person name="Wiegand S."/>
            <person name="Jogler M."/>
            <person name="Boedeker C."/>
            <person name="Pinto D."/>
            <person name="Vollmers J."/>
            <person name="Rivas-Marin E."/>
            <person name="Kohn T."/>
            <person name="Peeters S.H."/>
            <person name="Heuer A."/>
            <person name="Rast P."/>
            <person name="Oberbeckmann S."/>
            <person name="Bunk B."/>
            <person name="Jeske O."/>
            <person name="Meyerdierks A."/>
            <person name="Storesund J.E."/>
            <person name="Kallscheuer N."/>
            <person name="Luecker S."/>
            <person name="Lage O.M."/>
            <person name="Pohl T."/>
            <person name="Merkel B.J."/>
            <person name="Hornburger P."/>
            <person name="Mueller R.-W."/>
            <person name="Bruemmer F."/>
            <person name="Labrenz M."/>
            <person name="Spormann A.M."/>
            <person name="Op den Camp H."/>
            <person name="Overmann J."/>
            <person name="Amann R."/>
            <person name="Jetten M.S.M."/>
            <person name="Mascher T."/>
            <person name="Medema M.H."/>
            <person name="Devos D.P."/>
            <person name="Kaster A.-K."/>
            <person name="Ovreas L."/>
            <person name="Rohde M."/>
            <person name="Galperin M.Y."/>
            <person name="Jogler C."/>
        </authorList>
    </citation>
    <scope>NUCLEOTIDE SEQUENCE [LARGE SCALE GENOMIC DNA]</scope>
    <source>
        <strain evidence="6 7">Pan216</strain>
    </source>
</reference>
<dbReference type="GO" id="GO:0005975">
    <property type="term" value="P:carbohydrate metabolic process"/>
    <property type="evidence" value="ECO:0007669"/>
    <property type="project" value="InterPro"/>
</dbReference>
<comment type="catalytic activity">
    <reaction evidence="1">
        <text>[(1-&gt;4)-alpha-D-glucosyl](n) + phosphate = [(1-&gt;4)-alpha-D-glucosyl](n-1) + alpha-D-glucose 1-phosphate</text>
        <dbReference type="Rhea" id="RHEA:41732"/>
        <dbReference type="Rhea" id="RHEA-COMP:9584"/>
        <dbReference type="Rhea" id="RHEA-COMP:9586"/>
        <dbReference type="ChEBI" id="CHEBI:15444"/>
        <dbReference type="ChEBI" id="CHEBI:43474"/>
        <dbReference type="ChEBI" id="CHEBI:58601"/>
        <dbReference type="EC" id="2.4.1.1"/>
    </reaction>
</comment>
<keyword evidence="6" id="KW-0808">Transferase</keyword>
<name>A0A518BCR3_9BACT</name>
<feature type="modified residue" description="N6-(pyridoxal phosphate)lysine" evidence="4">
    <location>
        <position position="607"/>
    </location>
</feature>
<keyword evidence="3" id="KW-0021">Allosteric enzyme</keyword>
<dbReference type="InterPro" id="IPR000811">
    <property type="entry name" value="Glyco_trans_35"/>
</dbReference>
<protein>
    <submittedName>
        <fullName evidence="6">Maltodextrin phosphorylase</fullName>
        <ecNumber evidence="6">2.4.1.1</ecNumber>
    </submittedName>
</protein>
<accession>A0A518BCR3</accession>
<feature type="domain" description="DUF3417" evidence="5">
    <location>
        <begin position="13"/>
        <end position="121"/>
    </location>
</feature>
<dbReference type="PANTHER" id="PTHR42655">
    <property type="entry name" value="GLYCOGEN PHOSPHORYLASE"/>
    <property type="match status" value="1"/>
</dbReference>
<dbReference type="InterPro" id="IPR052182">
    <property type="entry name" value="Glycogen/Maltodextrin_Phosph"/>
</dbReference>
<organism evidence="6 7">
    <name type="scientific">Kolteria novifilia</name>
    <dbReference type="NCBI Taxonomy" id="2527975"/>
    <lineage>
        <taxon>Bacteria</taxon>
        <taxon>Pseudomonadati</taxon>
        <taxon>Planctomycetota</taxon>
        <taxon>Planctomycetia</taxon>
        <taxon>Kolteriales</taxon>
        <taxon>Kolteriaceae</taxon>
        <taxon>Kolteria</taxon>
    </lineage>
</organism>
<gene>
    <name evidence="6" type="primary">malP</name>
    <name evidence="6" type="ORF">Pan216_56730</name>
</gene>
<evidence type="ECO:0000313" key="7">
    <source>
        <dbReference type="Proteomes" id="UP000317093"/>
    </source>
</evidence>
<dbReference type="Pfam" id="PF00343">
    <property type="entry name" value="Phosphorylase"/>
    <property type="match status" value="1"/>
</dbReference>
<dbReference type="NCBIfam" id="TIGR02094">
    <property type="entry name" value="more_P_ylases"/>
    <property type="match status" value="1"/>
</dbReference>
<keyword evidence="6" id="KW-0328">Glycosyltransferase</keyword>
<dbReference type="RefSeq" id="WP_145263214.1">
    <property type="nucleotide sequence ID" value="NZ_CP036279.1"/>
</dbReference>
<keyword evidence="7" id="KW-1185">Reference proteome</keyword>
<proteinExistence type="inferred from homology"/>
<dbReference type="AlphaFoldDB" id="A0A518BCR3"/>
<dbReference type="InterPro" id="IPR011834">
    <property type="entry name" value="Agluc_phsphrylas"/>
</dbReference>
<dbReference type="GO" id="GO:0008184">
    <property type="term" value="F:glycogen phosphorylase activity"/>
    <property type="evidence" value="ECO:0007669"/>
    <property type="project" value="InterPro"/>
</dbReference>
<dbReference type="Pfam" id="PF11897">
    <property type="entry name" value="DUF3417"/>
    <property type="match status" value="1"/>
</dbReference>
<dbReference type="GO" id="GO:0030170">
    <property type="term" value="F:pyridoxal phosphate binding"/>
    <property type="evidence" value="ECO:0007669"/>
    <property type="project" value="InterPro"/>
</dbReference>
<dbReference type="OrthoDB" id="9760804at2"/>
<evidence type="ECO:0000259" key="5">
    <source>
        <dbReference type="Pfam" id="PF11897"/>
    </source>
</evidence>